<sequence length="47" mass="5447">MSPNAFVRIIHFCSIYKDVCHTCSETWNLFHGSCKNMYDCSELSITN</sequence>
<name>A0A2P2M8F9_RHIMU</name>
<organism evidence="1">
    <name type="scientific">Rhizophora mucronata</name>
    <name type="common">Asiatic mangrove</name>
    <dbReference type="NCBI Taxonomy" id="61149"/>
    <lineage>
        <taxon>Eukaryota</taxon>
        <taxon>Viridiplantae</taxon>
        <taxon>Streptophyta</taxon>
        <taxon>Embryophyta</taxon>
        <taxon>Tracheophyta</taxon>
        <taxon>Spermatophyta</taxon>
        <taxon>Magnoliopsida</taxon>
        <taxon>eudicotyledons</taxon>
        <taxon>Gunneridae</taxon>
        <taxon>Pentapetalae</taxon>
        <taxon>rosids</taxon>
        <taxon>fabids</taxon>
        <taxon>Malpighiales</taxon>
        <taxon>Rhizophoraceae</taxon>
        <taxon>Rhizophora</taxon>
    </lineage>
</organism>
<dbReference type="EMBL" id="GGEC01046027">
    <property type="protein sequence ID" value="MBX26511.1"/>
    <property type="molecule type" value="Transcribed_RNA"/>
</dbReference>
<evidence type="ECO:0000313" key="1">
    <source>
        <dbReference type="EMBL" id="MBX26511.1"/>
    </source>
</evidence>
<proteinExistence type="predicted"/>
<accession>A0A2P2M8F9</accession>
<reference evidence="1" key="1">
    <citation type="submission" date="2018-02" db="EMBL/GenBank/DDBJ databases">
        <title>Rhizophora mucronata_Transcriptome.</title>
        <authorList>
            <person name="Meera S.P."/>
            <person name="Sreeshan A."/>
            <person name="Augustine A."/>
        </authorList>
    </citation>
    <scope>NUCLEOTIDE SEQUENCE</scope>
    <source>
        <tissue evidence="1">Leaf</tissue>
    </source>
</reference>
<dbReference type="AlphaFoldDB" id="A0A2P2M8F9"/>
<protein>
    <submittedName>
        <fullName evidence="1">Uncharacterized protein</fullName>
    </submittedName>
</protein>